<dbReference type="SUPFAM" id="SSF103515">
    <property type="entry name" value="Autotransporter"/>
    <property type="match status" value="1"/>
</dbReference>
<protein>
    <recommendedName>
        <fullName evidence="2">Autotransporter domain-containing protein</fullName>
    </recommendedName>
</protein>
<sequence>MITVARVSLNFKKIFIILFIFLCIFFSNHAYGTDYTISNGTTQTSRVTLTNNDTLTVDNGGEIDYTWPAVDADNRTFPAGTTTITNNGIIEGNCCVIDIRSSTNPKLINNGTINGKSSSRTIYANNSVNATIINNGNITILGSSNYETIDGDSSSGLTITNNSGATISSEGDDAIDIENASNVTITNAGTISAGDDWGIQADYADGLTINNSGTISAVDDYAIYLRNADNVSITNSGTITSAEDPINMQSSTGTVSITNSGTISQTGGGYNDGLTLQDNATFTNTGTLSASRYAIGGSSSGVTIVNKGTITGGTYDFYVPSMTITTLTNGQGGSDALVYRGKMPTNYKLFVASTSSYGKFAKEWGTSGTTTFSIDTASTLAANTYTDIFTNTTSARFAGGLTGTCVCSNGVFTWTLSDSNSDNKWDLAIAADTTKPTTTFSPVNGATSVAVASDITLTFNEAVRLTNDSALDDSNVDALITLKENNSSGSDISFDATINNGKTVITINPSSNFSSEQVVYVAIGATVEDASNNAINSANASFTAVDTSAPTMVITSSTVSDGDTSDDASLSMTFTSSEATTDFAVGDITVTGGSLSSFASTSSTIYTATFTPTDDGATTIDVASSKFTDATGNNNVAATQFNWTYESQLPSPLDKTDVTSSVEASKDIAAEWADMIVDISYNRIAWLGRNQGSIRTSHQGIRLRFQDEMIDILMNSSPNSQIYDEIYFANKMSNAIENTNGSLLAVSDHIKSDAATIAINEGVKLRALAIETLNPTFEPIFGDWSIWTKGELIIGKTKASSTTSKQDTKSKILSLGFDKPLDNEGIVGFVFDVGRDNSDIGSGATNVKSKNYSLSNYSALKLDSNTKIETVVGISRINFDMTRTDGSETLLGERRGNQLFLSNILRHEYKKKQFEISPYLTHSITLTNLDAFSESSGSLALTFNKQEIRDYEIGMGMDVNSEIILKNSGRLKPFTRIEYNKSNSKTSTSMFYTSEGASNTYVKNFDIKNNNWKLRVGIDHIARSGWRSSASYTRKQAVGANSESKYSNSFTLRSDLRF</sequence>
<name>A0A0M3T2G9_9GAMM</name>
<keyword evidence="1" id="KW-0732">Signal</keyword>
<dbReference type="Pfam" id="PF13205">
    <property type="entry name" value="Big_5"/>
    <property type="match status" value="1"/>
</dbReference>
<evidence type="ECO:0000259" key="2">
    <source>
        <dbReference type="PROSITE" id="PS51208"/>
    </source>
</evidence>
<dbReference type="InterPro" id="IPR036709">
    <property type="entry name" value="Autotransporte_beta_dom_sf"/>
</dbReference>
<dbReference type="OrthoDB" id="5760545at2"/>
<accession>A0A0M3T2G9</accession>
<dbReference type="PROSITE" id="PS51208">
    <property type="entry name" value="AUTOTRANSPORTER"/>
    <property type="match status" value="1"/>
</dbReference>
<evidence type="ECO:0000256" key="1">
    <source>
        <dbReference type="ARBA" id="ARBA00022729"/>
    </source>
</evidence>
<feature type="domain" description="Autotransporter" evidence="2">
    <location>
        <begin position="779"/>
        <end position="1058"/>
    </location>
</feature>
<dbReference type="Gene3D" id="2.40.128.130">
    <property type="entry name" value="Autotransporter beta-domain"/>
    <property type="match status" value="1"/>
</dbReference>
<organism evidence="3 4">
    <name type="scientific">Candidatus Pseudothioglobus singularis PS1</name>
    <dbReference type="NCBI Taxonomy" id="1125411"/>
    <lineage>
        <taxon>Bacteria</taxon>
        <taxon>Pseudomonadati</taxon>
        <taxon>Pseudomonadota</taxon>
        <taxon>Gammaproteobacteria</taxon>
        <taxon>Candidatus Pseudothioglobaceae</taxon>
        <taxon>Candidatus Pseudothioglobus</taxon>
    </lineage>
</organism>
<evidence type="ECO:0000313" key="3">
    <source>
        <dbReference type="EMBL" id="ALE02715.1"/>
    </source>
</evidence>
<dbReference type="AlphaFoldDB" id="A0A0M3T2G9"/>
<dbReference type="InterPro" id="IPR005546">
    <property type="entry name" value="Autotransporte_beta"/>
</dbReference>
<dbReference type="PATRIC" id="fig|1125411.7.peg.969"/>
<reference evidence="3 4" key="1">
    <citation type="journal article" date="2015" name="Genome Announc.">
        <title>Genome Sequence of 'Candidatus Thioglobus singularis' Strain PS1, a Mixotroph from the SUP05 Clade of Marine Gammaproteobacteria.</title>
        <authorList>
            <person name="Marshall K.T."/>
            <person name="Morris R.M."/>
        </authorList>
    </citation>
    <scope>NUCLEOTIDE SEQUENCE [LARGE SCALE GENOMIC DNA]</scope>
    <source>
        <strain evidence="3 4">PS1</strain>
    </source>
</reference>
<dbReference type="KEGG" id="tsn:W908_04920"/>
<dbReference type="EMBL" id="CP006911">
    <property type="protein sequence ID" value="ALE02715.1"/>
    <property type="molecule type" value="Genomic_DNA"/>
</dbReference>
<proteinExistence type="predicted"/>
<dbReference type="RefSeq" id="WP_053820165.1">
    <property type="nucleotide sequence ID" value="NZ_CP006911.1"/>
</dbReference>
<dbReference type="Pfam" id="PF03797">
    <property type="entry name" value="Autotransporter"/>
    <property type="match status" value="1"/>
</dbReference>
<gene>
    <name evidence="3" type="ORF">W908_04920</name>
</gene>
<dbReference type="Pfam" id="PF19078">
    <property type="entry name" value="Big_12"/>
    <property type="match status" value="1"/>
</dbReference>
<dbReference type="InterPro" id="IPR044048">
    <property type="entry name" value="Big_12"/>
</dbReference>
<dbReference type="Proteomes" id="UP000068905">
    <property type="component" value="Chromosome"/>
</dbReference>
<dbReference type="SMART" id="SM00869">
    <property type="entry name" value="Autotransporter"/>
    <property type="match status" value="1"/>
</dbReference>
<dbReference type="STRING" id="1125411.W908_04920"/>
<keyword evidence="4" id="KW-1185">Reference proteome</keyword>
<evidence type="ECO:0000313" key="4">
    <source>
        <dbReference type="Proteomes" id="UP000068905"/>
    </source>
</evidence>
<dbReference type="InterPro" id="IPR032812">
    <property type="entry name" value="SbsA_Ig"/>
</dbReference>